<evidence type="ECO:0000313" key="6">
    <source>
        <dbReference type="EMBL" id="PTC29546.1"/>
    </source>
</evidence>
<dbReference type="CDD" id="cd01392">
    <property type="entry name" value="HTH_LacI"/>
    <property type="match status" value="1"/>
</dbReference>
<dbReference type="SMART" id="SM00354">
    <property type="entry name" value="HTH_LACI"/>
    <property type="match status" value="1"/>
</dbReference>
<feature type="domain" description="HTH lacI-type" evidence="4">
    <location>
        <begin position="13"/>
        <end position="50"/>
    </location>
</feature>
<keyword evidence="2" id="KW-0238">DNA-binding</keyword>
<evidence type="ECO:0000313" key="7">
    <source>
        <dbReference type="Proteomes" id="UP000095081"/>
    </source>
</evidence>
<gene>
    <name evidence="5" type="ORF">BBG20_25395</name>
    <name evidence="6" type="ORF">C9382_11525</name>
</gene>
<keyword evidence="1" id="KW-0805">Transcription regulation</keyword>
<dbReference type="GO" id="GO:0003700">
    <property type="term" value="F:DNA-binding transcription factor activity"/>
    <property type="evidence" value="ECO:0007669"/>
    <property type="project" value="TreeGrafter"/>
</dbReference>
<dbReference type="Proteomes" id="UP000240571">
    <property type="component" value="Unassembled WGS sequence"/>
</dbReference>
<protein>
    <submittedName>
        <fullName evidence="6">LacI family transcriptional regulator</fullName>
    </submittedName>
</protein>
<keyword evidence="3" id="KW-0804">Transcription</keyword>
<dbReference type="Gene3D" id="1.10.260.40">
    <property type="entry name" value="lambda repressor-like DNA-binding domains"/>
    <property type="match status" value="1"/>
</dbReference>
<evidence type="ECO:0000313" key="5">
    <source>
        <dbReference type="EMBL" id="OCW20972.1"/>
    </source>
</evidence>
<dbReference type="GO" id="GO:0055085">
    <property type="term" value="P:transmembrane transport"/>
    <property type="evidence" value="ECO:0007669"/>
    <property type="project" value="UniProtKB-ARBA"/>
</dbReference>
<dbReference type="OrthoDB" id="5756154at2"/>
<dbReference type="Pfam" id="PF13407">
    <property type="entry name" value="Peripla_BP_4"/>
    <property type="match status" value="1"/>
</dbReference>
<dbReference type="InterPro" id="IPR000843">
    <property type="entry name" value="HTH_LacI"/>
</dbReference>
<evidence type="ECO:0000256" key="1">
    <source>
        <dbReference type="ARBA" id="ARBA00023015"/>
    </source>
</evidence>
<dbReference type="InterPro" id="IPR025997">
    <property type="entry name" value="SBP_2_dom"/>
</dbReference>
<dbReference type="Gene3D" id="3.40.50.2300">
    <property type="match status" value="2"/>
</dbReference>
<evidence type="ECO:0000256" key="3">
    <source>
        <dbReference type="ARBA" id="ARBA00023163"/>
    </source>
</evidence>
<reference evidence="5 7" key="1">
    <citation type="submission" date="2016-06" db="EMBL/GenBank/DDBJ databases">
        <title>Draft genome sequence of Pseudomonas sp. S1E40, a novel strain antagonistic activity to fungal plant pathogen.</title>
        <authorList>
            <person name="Tambong J.T."/>
            <person name="Tchagang C."/>
            <person name="Xu R."/>
        </authorList>
    </citation>
    <scope>NUCLEOTIDE SEQUENCE [LARGE SCALE GENOMIC DNA]</scope>
    <source>
        <strain evidence="5 7">S1E40</strain>
    </source>
</reference>
<dbReference type="CDD" id="cd06307">
    <property type="entry name" value="PBP1_sugar_binding"/>
    <property type="match status" value="1"/>
</dbReference>
<dbReference type="PROSITE" id="PS50932">
    <property type="entry name" value="HTH_LACI_2"/>
    <property type="match status" value="1"/>
</dbReference>
<dbReference type="GO" id="GO:0000976">
    <property type="term" value="F:transcription cis-regulatory region binding"/>
    <property type="evidence" value="ECO:0007669"/>
    <property type="project" value="TreeGrafter"/>
</dbReference>
<proteinExistence type="predicted"/>
<accession>A0A2T4G1J8</accession>
<reference evidence="6 8" key="2">
    <citation type="submission" date="2018-03" db="EMBL/GenBank/DDBJ databases">
        <title>Diversity of bacteria associated with corn roots inoculated with woodland soils in Canada, and Description of Pseudomonas aylmerense sp. nov.</title>
        <authorList>
            <person name="Tambong J.T."/>
            <person name="Xu R."/>
            <person name="Tchagang C."/>
        </authorList>
    </citation>
    <scope>NUCLEOTIDE SEQUENCE [LARGE SCALE GENOMIC DNA]</scope>
    <source>
        <strain evidence="6 8">S1E44</strain>
    </source>
</reference>
<comment type="caution">
    <text evidence="6">The sequence shown here is derived from an EMBL/GenBank/DDBJ whole genome shotgun (WGS) entry which is preliminary data.</text>
</comment>
<evidence type="ECO:0000259" key="4">
    <source>
        <dbReference type="PROSITE" id="PS50932"/>
    </source>
</evidence>
<dbReference type="PANTHER" id="PTHR30146">
    <property type="entry name" value="LACI-RELATED TRANSCRIPTIONAL REPRESSOR"/>
    <property type="match status" value="1"/>
</dbReference>
<dbReference type="EMBL" id="MAUE01000041">
    <property type="protein sequence ID" value="OCW20972.1"/>
    <property type="molecule type" value="Genomic_DNA"/>
</dbReference>
<dbReference type="Proteomes" id="UP000095081">
    <property type="component" value="Unassembled WGS sequence"/>
</dbReference>
<organism evidence="6 8">
    <name type="scientific">Pseudomonas aylmerensis</name>
    <dbReference type="NCBI Taxonomy" id="1869229"/>
    <lineage>
        <taxon>Bacteria</taxon>
        <taxon>Pseudomonadati</taxon>
        <taxon>Pseudomonadota</taxon>
        <taxon>Gammaproteobacteria</taxon>
        <taxon>Pseudomonadales</taxon>
        <taxon>Pseudomonadaceae</taxon>
        <taxon>Pseudomonas</taxon>
    </lineage>
</organism>
<dbReference type="EMBL" id="PYWW01000026">
    <property type="protein sequence ID" value="PTC29546.1"/>
    <property type="molecule type" value="Genomic_DNA"/>
</dbReference>
<dbReference type="Pfam" id="PF00356">
    <property type="entry name" value="LacI"/>
    <property type="match status" value="1"/>
</dbReference>
<evidence type="ECO:0000313" key="8">
    <source>
        <dbReference type="Proteomes" id="UP000240571"/>
    </source>
</evidence>
<dbReference type="SUPFAM" id="SSF53822">
    <property type="entry name" value="Periplasmic binding protein-like I"/>
    <property type="match status" value="1"/>
</dbReference>
<evidence type="ECO:0000256" key="2">
    <source>
        <dbReference type="ARBA" id="ARBA00023125"/>
    </source>
</evidence>
<keyword evidence="7" id="KW-1185">Reference proteome</keyword>
<dbReference type="AlphaFoldDB" id="A0A2T4G1J8"/>
<dbReference type="SUPFAM" id="SSF47413">
    <property type="entry name" value="lambda repressor-like DNA-binding domains"/>
    <property type="match status" value="1"/>
</dbReference>
<dbReference type="PANTHER" id="PTHR30146:SF152">
    <property type="entry name" value="TRANSCRIPTIONAL REGULATORY PROTEIN"/>
    <property type="match status" value="1"/>
</dbReference>
<dbReference type="InterPro" id="IPR010982">
    <property type="entry name" value="Lambda_DNA-bd_dom_sf"/>
</dbReference>
<dbReference type="InterPro" id="IPR028082">
    <property type="entry name" value="Peripla_BP_I"/>
</dbReference>
<sequence>MGNTLKRHGQIKVAELAGVSLSTVDRVLNDRGGVSDTKRRKVLAMAHALGVRRGLPAPFTGPMIVDVLLADSATDHFKRLDAAFERQAQRLRSDLTLRRQRWPENAPGQLLDALRKPRSRRHGMIVVAPDTPDVHQALNTIVQNGTPTVLLTTNLSTVEGAVYVGIDNHAAGRSAGRLMSEWIGQRPGAVLLTVNSLAYSAHQERARGFIDVMTQRAPATRIVGPVECFDDDELTRAAVAQCLAAGPLAGLYDTGSGSQGIYAALAHRQVDPVWIGHEATPQHAALLRQGVMSLVLDQDPEGQVQASIDYLLHAHGMIDTPPLLPLAMKIIIEENLPGAL</sequence>
<name>A0A2T4G1J8_9PSED</name>
<dbReference type="RefSeq" id="WP_065908334.1">
    <property type="nucleotide sequence ID" value="NZ_MAUE01000041.1"/>
</dbReference>